<reference evidence="1" key="1">
    <citation type="submission" date="2021-08" db="EMBL/GenBank/DDBJ databases">
        <title>WGS assembly of Ceratopteris richardii.</title>
        <authorList>
            <person name="Marchant D.B."/>
            <person name="Chen G."/>
            <person name="Jenkins J."/>
            <person name="Shu S."/>
            <person name="Leebens-Mack J."/>
            <person name="Grimwood J."/>
            <person name="Schmutz J."/>
            <person name="Soltis P."/>
            <person name="Soltis D."/>
            <person name="Chen Z.-H."/>
        </authorList>
    </citation>
    <scope>NUCLEOTIDE SEQUENCE</scope>
    <source>
        <strain evidence="1">Whitten #5841</strain>
        <tissue evidence="1">Leaf</tissue>
    </source>
</reference>
<gene>
    <name evidence="1" type="ORF">KP509_34G013100</name>
</gene>
<dbReference type="InterPro" id="IPR043129">
    <property type="entry name" value="ATPase_NBD"/>
</dbReference>
<organism evidence="1 2">
    <name type="scientific">Ceratopteris richardii</name>
    <name type="common">Triangle waterfern</name>
    <dbReference type="NCBI Taxonomy" id="49495"/>
    <lineage>
        <taxon>Eukaryota</taxon>
        <taxon>Viridiplantae</taxon>
        <taxon>Streptophyta</taxon>
        <taxon>Embryophyta</taxon>
        <taxon>Tracheophyta</taxon>
        <taxon>Polypodiopsida</taxon>
        <taxon>Polypodiidae</taxon>
        <taxon>Polypodiales</taxon>
        <taxon>Pteridineae</taxon>
        <taxon>Pteridaceae</taxon>
        <taxon>Parkerioideae</taxon>
        <taxon>Ceratopteris</taxon>
    </lineage>
</organism>
<evidence type="ECO:0000313" key="1">
    <source>
        <dbReference type="EMBL" id="KAH7283548.1"/>
    </source>
</evidence>
<accession>A0A8T2QIR5</accession>
<protein>
    <submittedName>
        <fullName evidence="1">Uncharacterized protein</fullName>
    </submittedName>
</protein>
<dbReference type="PANTHER" id="PTHR14187">
    <property type="entry name" value="ALPHA KINASE/ELONGATION FACTOR 2 KINASE"/>
    <property type="match status" value="1"/>
</dbReference>
<comment type="caution">
    <text evidence="1">The sequence shown here is derived from an EMBL/GenBank/DDBJ whole genome shotgun (WGS) entry which is preliminary data.</text>
</comment>
<dbReference type="PANTHER" id="PTHR14187:SF5">
    <property type="entry name" value="HEAT SHOCK 70 KDA PROTEIN 12A"/>
    <property type="match status" value="1"/>
</dbReference>
<dbReference type="AlphaFoldDB" id="A0A8T2QIR5"/>
<dbReference type="OrthoDB" id="546249at2759"/>
<dbReference type="SUPFAM" id="SSF53067">
    <property type="entry name" value="Actin-like ATPase domain"/>
    <property type="match status" value="2"/>
</dbReference>
<evidence type="ECO:0000313" key="2">
    <source>
        <dbReference type="Proteomes" id="UP000825935"/>
    </source>
</evidence>
<keyword evidence="2" id="KW-1185">Reference proteome</keyword>
<dbReference type="Proteomes" id="UP000825935">
    <property type="component" value="Chromosome 34"/>
</dbReference>
<proteinExistence type="predicted"/>
<sequence>MQSLRYAIRNDLGKEDVQWCLTVPAIWDEKAKQLMRTYAEKAGMIQGPHCPAGVSASRRGLSIILEPEAASVHCLESVYESLNLTIGDKVIVADVGGGTIDLVVHEIVEFRPPMGVTRVKEAVPSFGSSGGGTFVDIAFLQWVQQKVGCYEDFIRQGNTELSLRLFSWWQRVKADFDRSPTYTAQFMLRHSGLSEAWKNYDRAHHIHKEDKAYWVLTLNADDLRQIFHSEVSKVISLIEPYINMAKVLMVVGGMAESQYVKHAIISKFKNSGRQIIIPHDPGRAVCRGAVKLHMSKDYIQSRISKKTYGICAIRDAQKGDPENLIFINDEGRRKCRSAFSAFVQVGERICFGQETSRCFYSHTAAQLSLEFDVYSSPRRDPKYTIEADATREGSFDIDISCALHLGKRREVKVTMVFGDSLINVIAVPTNFVAPDNRKELTVRFEAS</sequence>
<dbReference type="Gene3D" id="3.30.420.40">
    <property type="match status" value="2"/>
</dbReference>
<dbReference type="EMBL" id="CM035439">
    <property type="protein sequence ID" value="KAH7283548.1"/>
    <property type="molecule type" value="Genomic_DNA"/>
</dbReference>
<name>A0A8T2QIR5_CERRI</name>
<dbReference type="Gene3D" id="3.90.640.10">
    <property type="entry name" value="Actin, Chain A, domain 4"/>
    <property type="match status" value="1"/>
</dbReference>